<keyword evidence="1 3" id="KW-0378">Hydrolase</keyword>
<evidence type="ECO:0000256" key="1">
    <source>
        <dbReference type="ARBA" id="ARBA00022839"/>
    </source>
</evidence>
<dbReference type="RefSeq" id="WP_021720030.1">
    <property type="nucleotide sequence ID" value="NZ_FR892788.1"/>
</dbReference>
<evidence type="ECO:0000259" key="2">
    <source>
        <dbReference type="PROSITE" id="PS50172"/>
    </source>
</evidence>
<dbReference type="GO" id="GO:0008408">
    <property type="term" value="F:3'-5' exonuclease activity"/>
    <property type="evidence" value="ECO:0007669"/>
    <property type="project" value="TreeGrafter"/>
</dbReference>
<keyword evidence="1 3" id="KW-0269">Exonuclease</keyword>
<comment type="caution">
    <text evidence="3">The sequence shown here is derived from an EMBL/GenBank/DDBJ whole genome shotgun (WGS) entry which is preliminary data.</text>
</comment>
<dbReference type="SUPFAM" id="SSF52113">
    <property type="entry name" value="BRCT domain"/>
    <property type="match status" value="1"/>
</dbReference>
<feature type="domain" description="BRCT" evidence="2">
    <location>
        <begin position="205"/>
        <end position="297"/>
    </location>
</feature>
<sequence length="301" mass="33403">MSSVKRDRYIDGKLLLAYPDDYTVLDIETTGLNPQNDYITEISAIKYRNNRRVDEFSSLVKPELSIPYYITRLTGINDAMVADAPSIDEVILSFKDFLADDIIAGYNVAFDLSFIAENLAGYYAKRLANDYVDVMKLAQNELPFLGRYKQTAVAEYFNIAIAGAHRALVDCGICNGCYQKLKELAVADYHLPPQQRELVIVPSFRRLRPLADKNIVLLGSFDGLYLKNLREILTALGASVAYHVTAASDMVIVGTADASVCDSADLQRAVSMKNAGKNIYILKEDVFCQSVLAKGWLRVGG</sequence>
<dbReference type="Gene3D" id="3.30.420.10">
    <property type="entry name" value="Ribonuclease H-like superfamily/Ribonuclease H"/>
    <property type="match status" value="1"/>
</dbReference>
<dbReference type="Pfam" id="PF00929">
    <property type="entry name" value="RNase_T"/>
    <property type="match status" value="1"/>
</dbReference>
<name>R6WMD1_9FIRM</name>
<dbReference type="GO" id="GO:0003677">
    <property type="term" value="F:DNA binding"/>
    <property type="evidence" value="ECO:0007669"/>
    <property type="project" value="InterPro"/>
</dbReference>
<reference evidence="3" key="1">
    <citation type="submission" date="2012-11" db="EMBL/GenBank/DDBJ databases">
        <title>Dependencies among metagenomic species, viruses, plasmids and units of genetic variation.</title>
        <authorList>
            <person name="Nielsen H.B."/>
            <person name="Almeida M."/>
            <person name="Juncker A.S."/>
            <person name="Rasmussen S."/>
            <person name="Li J."/>
            <person name="Sunagawa S."/>
            <person name="Plichta D."/>
            <person name="Gautier L."/>
            <person name="Le Chatelier E."/>
            <person name="Peletier E."/>
            <person name="Bonde I."/>
            <person name="Nielsen T."/>
            <person name="Manichanh C."/>
            <person name="Arumugam M."/>
            <person name="Batto J."/>
            <person name="Santos M.B.Q.D."/>
            <person name="Blom N."/>
            <person name="Borruel N."/>
            <person name="Burgdorf K.S."/>
            <person name="Boumezbeur F."/>
            <person name="Casellas F."/>
            <person name="Dore J."/>
            <person name="Guarner F."/>
            <person name="Hansen T."/>
            <person name="Hildebrand F."/>
            <person name="Kaas R.S."/>
            <person name="Kennedy S."/>
            <person name="Kristiansen K."/>
            <person name="Kultima J.R."/>
            <person name="Leonard P."/>
            <person name="Levenez F."/>
            <person name="Lund O."/>
            <person name="Moumen B."/>
            <person name="Le Paslier D."/>
            <person name="Pons N."/>
            <person name="Pedersen O."/>
            <person name="Prifti E."/>
            <person name="Qin J."/>
            <person name="Raes J."/>
            <person name="Tap J."/>
            <person name="Tims S."/>
            <person name="Ussery D.W."/>
            <person name="Yamada T."/>
            <person name="MetaHit consortium"/>
            <person name="Renault P."/>
            <person name="Sicheritz-Ponten T."/>
            <person name="Bork P."/>
            <person name="Wang J."/>
            <person name="Brunak S."/>
            <person name="Ehrlich S.D."/>
        </authorList>
    </citation>
    <scope>NUCLEOTIDE SEQUENCE [LARGE SCALE GENOMIC DNA]</scope>
</reference>
<dbReference type="GO" id="GO:0045004">
    <property type="term" value="P:DNA replication proofreading"/>
    <property type="evidence" value="ECO:0007669"/>
    <property type="project" value="TreeGrafter"/>
</dbReference>
<dbReference type="GO" id="GO:0005829">
    <property type="term" value="C:cytosol"/>
    <property type="evidence" value="ECO:0007669"/>
    <property type="project" value="TreeGrafter"/>
</dbReference>
<dbReference type="PROSITE" id="PS50172">
    <property type="entry name" value="BRCT"/>
    <property type="match status" value="1"/>
</dbReference>
<protein>
    <submittedName>
        <fullName evidence="3">Exonuclease DNA polymerase III epsilon subunit family</fullName>
    </submittedName>
</protein>
<dbReference type="PANTHER" id="PTHR30231:SF41">
    <property type="entry name" value="DNA POLYMERASE III SUBUNIT EPSILON"/>
    <property type="match status" value="1"/>
</dbReference>
<dbReference type="AlphaFoldDB" id="R6WMD1"/>
<dbReference type="CDD" id="cd06127">
    <property type="entry name" value="DEDDh"/>
    <property type="match status" value="1"/>
</dbReference>
<dbReference type="GO" id="GO:0003887">
    <property type="term" value="F:DNA-directed DNA polymerase activity"/>
    <property type="evidence" value="ECO:0007669"/>
    <property type="project" value="InterPro"/>
</dbReference>
<dbReference type="HOGENOM" id="CLU_047806_0_2_9"/>
<dbReference type="FunFam" id="3.30.420.10:FF:000045">
    <property type="entry name" value="3'-5' exonuclease DinG"/>
    <property type="match status" value="1"/>
</dbReference>
<dbReference type="PANTHER" id="PTHR30231">
    <property type="entry name" value="DNA POLYMERASE III SUBUNIT EPSILON"/>
    <property type="match status" value="1"/>
</dbReference>
<proteinExistence type="predicted"/>
<dbReference type="NCBIfam" id="TIGR00573">
    <property type="entry name" value="dnaq"/>
    <property type="match status" value="1"/>
</dbReference>
<dbReference type="InterPro" id="IPR001357">
    <property type="entry name" value="BRCT_dom"/>
</dbReference>
<dbReference type="InterPro" id="IPR036420">
    <property type="entry name" value="BRCT_dom_sf"/>
</dbReference>
<dbReference type="InterPro" id="IPR013520">
    <property type="entry name" value="Ribonucl_H"/>
</dbReference>
<dbReference type="InterPro" id="IPR006054">
    <property type="entry name" value="DnaQ"/>
</dbReference>
<keyword evidence="1 3" id="KW-0540">Nuclease</keyword>
<dbReference type="SMART" id="SM00479">
    <property type="entry name" value="EXOIII"/>
    <property type="match status" value="1"/>
</dbReference>
<dbReference type="Proteomes" id="UP000014937">
    <property type="component" value="Unassembled WGS sequence"/>
</dbReference>
<dbReference type="InterPro" id="IPR012337">
    <property type="entry name" value="RNaseH-like_sf"/>
</dbReference>
<dbReference type="Gene3D" id="3.40.50.10190">
    <property type="entry name" value="BRCT domain"/>
    <property type="match status" value="1"/>
</dbReference>
<gene>
    <name evidence="3" type="ORF">BN587_00960</name>
</gene>
<evidence type="ECO:0000313" key="3">
    <source>
        <dbReference type="EMBL" id="CDD12333.1"/>
    </source>
</evidence>
<accession>R6WMD1</accession>
<dbReference type="EMBL" id="CBGL010000122">
    <property type="protein sequence ID" value="CDD12333.1"/>
    <property type="molecule type" value="Genomic_DNA"/>
</dbReference>
<dbReference type="InterPro" id="IPR036397">
    <property type="entry name" value="RNaseH_sf"/>
</dbReference>
<dbReference type="SUPFAM" id="SSF53098">
    <property type="entry name" value="Ribonuclease H-like"/>
    <property type="match status" value="1"/>
</dbReference>
<organism evidence="3">
    <name type="scientific">Phascolarctobacterium succinatutens CAG:287</name>
    <dbReference type="NCBI Taxonomy" id="1263101"/>
    <lineage>
        <taxon>Bacteria</taxon>
        <taxon>Bacillati</taxon>
        <taxon>Bacillota</taxon>
        <taxon>Negativicutes</taxon>
        <taxon>Acidaminococcales</taxon>
        <taxon>Acidaminococcaceae</taxon>
        <taxon>Phascolarctobacterium</taxon>
    </lineage>
</organism>